<protein>
    <submittedName>
        <fullName evidence="6">Transporter substrate-binding domain-containing protein</fullName>
    </submittedName>
</protein>
<evidence type="ECO:0000259" key="5">
    <source>
        <dbReference type="PROSITE" id="PS50887"/>
    </source>
</evidence>
<comment type="caution">
    <text evidence="6">The sequence shown here is derived from an EMBL/GenBank/DDBJ whole genome shotgun (WGS) entry which is preliminary data.</text>
</comment>
<keyword evidence="3" id="KW-0175">Coiled coil</keyword>
<evidence type="ECO:0000256" key="4">
    <source>
        <dbReference type="SAM" id="Phobius"/>
    </source>
</evidence>
<name>A0ABS3BES2_9GAMM</name>
<dbReference type="CDD" id="cd13708">
    <property type="entry name" value="PBP2_BvgS_like_1"/>
    <property type="match status" value="1"/>
</dbReference>
<reference evidence="6 7" key="1">
    <citation type="submission" date="2021-02" db="EMBL/GenBank/DDBJ databases">
        <title>PHA producing bacteria isolated from coastal sediment in Guangdong, Shenzhen.</title>
        <authorList>
            <person name="Zheng W."/>
            <person name="Yu S."/>
            <person name="Huang Y."/>
        </authorList>
    </citation>
    <scope>NUCLEOTIDE SEQUENCE [LARGE SCALE GENOMIC DNA]</scope>
    <source>
        <strain evidence="6 7">TN21-5</strain>
    </source>
</reference>
<gene>
    <name evidence="6" type="ORF">JYP53_09650</name>
</gene>
<dbReference type="InterPro" id="IPR000160">
    <property type="entry name" value="GGDEF_dom"/>
</dbReference>
<dbReference type="SMART" id="SM00062">
    <property type="entry name" value="PBPb"/>
    <property type="match status" value="3"/>
</dbReference>
<dbReference type="SUPFAM" id="SSF55073">
    <property type="entry name" value="Nucleotide cyclase"/>
    <property type="match status" value="1"/>
</dbReference>
<dbReference type="Pfam" id="PF00990">
    <property type="entry name" value="GGDEF"/>
    <property type="match status" value="1"/>
</dbReference>
<keyword evidence="4" id="KW-0812">Transmembrane</keyword>
<dbReference type="EMBL" id="JAFKDB010000015">
    <property type="protein sequence ID" value="MBN7770159.1"/>
    <property type="molecule type" value="Genomic_DNA"/>
</dbReference>
<evidence type="ECO:0000256" key="2">
    <source>
        <dbReference type="ARBA" id="ARBA00022729"/>
    </source>
</evidence>
<feature type="coiled-coil region" evidence="3">
    <location>
        <begin position="758"/>
        <end position="785"/>
    </location>
</feature>
<dbReference type="SMART" id="SM00267">
    <property type="entry name" value="GGDEF"/>
    <property type="match status" value="1"/>
</dbReference>
<dbReference type="PANTHER" id="PTHR35936">
    <property type="entry name" value="MEMBRANE-BOUND LYTIC MUREIN TRANSGLYCOSYLASE F"/>
    <property type="match status" value="1"/>
</dbReference>
<proteinExistence type="inferred from homology"/>
<dbReference type="Pfam" id="PF00497">
    <property type="entry name" value="SBP_bac_3"/>
    <property type="match status" value="3"/>
</dbReference>
<feature type="domain" description="GGDEF" evidence="5">
    <location>
        <begin position="813"/>
        <end position="949"/>
    </location>
</feature>
<accession>A0ABS3BES2</accession>
<dbReference type="SUPFAM" id="SSF53850">
    <property type="entry name" value="Periplasmic binding protein-like II"/>
    <property type="match status" value="3"/>
</dbReference>
<comment type="similarity">
    <text evidence="1">Belongs to the bacterial solute-binding protein 3 family.</text>
</comment>
<evidence type="ECO:0000256" key="1">
    <source>
        <dbReference type="ARBA" id="ARBA00010333"/>
    </source>
</evidence>
<dbReference type="PROSITE" id="PS50887">
    <property type="entry name" value="GGDEF"/>
    <property type="match status" value="1"/>
</dbReference>
<feature type="transmembrane region" description="Helical" evidence="4">
    <location>
        <begin position="743"/>
        <end position="761"/>
    </location>
</feature>
<dbReference type="InterPro" id="IPR029787">
    <property type="entry name" value="Nucleotide_cyclase"/>
</dbReference>
<dbReference type="Gene3D" id="3.30.70.270">
    <property type="match status" value="1"/>
</dbReference>
<dbReference type="InterPro" id="IPR043128">
    <property type="entry name" value="Rev_trsase/Diguanyl_cyclase"/>
</dbReference>
<dbReference type="PANTHER" id="PTHR35936:SF32">
    <property type="entry name" value="MEMBRANE-BOUND LYTIC MUREIN TRANSGLYCOSYLASE F"/>
    <property type="match status" value="1"/>
</dbReference>
<evidence type="ECO:0000313" key="7">
    <source>
        <dbReference type="Proteomes" id="UP000664344"/>
    </source>
</evidence>
<evidence type="ECO:0000313" key="6">
    <source>
        <dbReference type="EMBL" id="MBN7770159.1"/>
    </source>
</evidence>
<keyword evidence="4" id="KW-1133">Transmembrane helix</keyword>
<keyword evidence="7" id="KW-1185">Reference proteome</keyword>
<dbReference type="CDD" id="cd01007">
    <property type="entry name" value="PBP2_BvgS_HisK_like"/>
    <property type="match status" value="2"/>
</dbReference>
<dbReference type="Proteomes" id="UP000664344">
    <property type="component" value="Unassembled WGS sequence"/>
</dbReference>
<dbReference type="NCBIfam" id="TIGR00254">
    <property type="entry name" value="GGDEF"/>
    <property type="match status" value="1"/>
</dbReference>
<keyword evidence="2" id="KW-0732">Signal</keyword>
<organism evidence="6 7">
    <name type="scientific">Marinobacter daepoensis</name>
    <dbReference type="NCBI Taxonomy" id="262077"/>
    <lineage>
        <taxon>Bacteria</taxon>
        <taxon>Pseudomonadati</taxon>
        <taxon>Pseudomonadota</taxon>
        <taxon>Gammaproteobacteria</taxon>
        <taxon>Pseudomonadales</taxon>
        <taxon>Marinobacteraceae</taxon>
        <taxon>Marinobacter</taxon>
    </lineage>
</organism>
<evidence type="ECO:0000256" key="3">
    <source>
        <dbReference type="SAM" id="Coils"/>
    </source>
</evidence>
<dbReference type="Gene3D" id="3.40.190.10">
    <property type="entry name" value="Periplasmic binding protein-like II"/>
    <property type="match status" value="6"/>
</dbReference>
<keyword evidence="4" id="KW-0472">Membrane</keyword>
<dbReference type="InterPro" id="IPR001638">
    <property type="entry name" value="Solute-binding_3/MltF_N"/>
</dbReference>
<dbReference type="CDD" id="cd01949">
    <property type="entry name" value="GGDEF"/>
    <property type="match status" value="1"/>
</dbReference>
<sequence length="953" mass="107209">MLSLPVPSGASEKTHEPRTVTVGVVADNEPYSFIEGRSVKGFSIDVLREVGRHSNLTFDIRASSWPDIYQAFLRGDLDVIEGISWRPDRAREILFTEPYHVREVYLMQDRARNLPQVQTLDDLNGLKVGVVENIFYLEALRNHGLTIHTYDTLPSLIRALAFGWVDVAIGPKLTLEYLATQNGFRFLEILGPAPLERLAREDFRLGVRVGQQSLLNKLQAGLDAIPEARLRNLRERWQEFGGASAEPSPLPPMTADQKRLLASLGPVRVGFMDDYAPFSFTDGGRTLGLSVDIMNRLADLTGLEIIPVRGDWESLLTMLSNGDIDVMANMSYRPERETIARFTRPYHIIPNVIFTRSDTLQYRDLKDLSSVRVGLGAGIYYEDAVRAILGDTPVLPFGTQEPMFQALAAGDVDVVINALHSGNYWIHELGIRGVRIAGELALPGYAGEDLRFGVKPSLAPLADILNRALATLSPTEQRTIETRWLGTASRYPGAGSPRLEWTDQEAAWLARHNREIRICVDPNWSPLEAIKDGQHTGVSAQVLDLFRQRAGIRFPLVPTTSWNASLEAARARQCDMFPLAMQTPERSEYMDFTTPYLDIPNVIMGRIEAPFIDRLTDMADQPVGVVKGYAFSELLEQRYPTLNLVPVRSEQEGLRKLQNGELTGYITTLATASYYMQALGLADLKVVGRVPADWALAIATRNDEPILNNIMQKLISSLTEEDHRQLETNWRNLRIEEQVNYTLIWQILAVGILVTALLVYWNRKLGRLNRELAQANEALSHLSVTDNLTRLGNRTFFDREFPRSFQWCQRHQAGFAVAMVDADHFKQINDTWGHESGDHCLETLANAMREHFRRETDRLARFGGEEFIIFTSYQEASDIIERLERFREAIASRDCDTCRKDHVGLTVSIGLALGIPAPDNTPSDYLRLADQALYAAKGQGRNRLAVKQTGRQT</sequence>